<name>A0AA40X2J6_9GAMM</name>
<protein>
    <submittedName>
        <fullName evidence="2">Pentapeptide repeat-containing protein</fullName>
    </submittedName>
</protein>
<proteinExistence type="predicted"/>
<dbReference type="EMBL" id="JADMKS010000004">
    <property type="protein sequence ID" value="MBF6637299.1"/>
    <property type="molecule type" value="Genomic_DNA"/>
</dbReference>
<dbReference type="Gene3D" id="1.25.40.300">
    <property type="entry name" value="Putative secreted effector protein"/>
    <property type="match status" value="1"/>
</dbReference>
<feature type="compositionally biased region" description="Polar residues" evidence="1">
    <location>
        <begin position="1"/>
        <end position="12"/>
    </location>
</feature>
<evidence type="ECO:0000313" key="3">
    <source>
        <dbReference type="Proteomes" id="UP000705283"/>
    </source>
</evidence>
<gene>
    <name evidence="2" type="ORF">ITX54_11595</name>
</gene>
<dbReference type="RefSeq" id="WP_139804133.1">
    <property type="nucleotide sequence ID" value="NZ_CBCSCF010000001.1"/>
</dbReference>
<reference evidence="2" key="2">
    <citation type="submission" date="2022-09" db="EMBL/GenBank/DDBJ databases">
        <title>Rouxiella aceris sp. nov., isolated from tree sap and emended description of the genus Rhouxiella.</title>
        <authorList>
            <person name="Kim I.S."/>
        </authorList>
    </citation>
    <scope>NUCLEOTIDE SEQUENCE</scope>
    <source>
        <strain evidence="2">SAP-2</strain>
    </source>
</reference>
<accession>A0AA40X2J6</accession>
<dbReference type="Proteomes" id="UP000705283">
    <property type="component" value="Unassembled WGS sequence"/>
</dbReference>
<evidence type="ECO:0000313" key="2">
    <source>
        <dbReference type="EMBL" id="MBF6637299.1"/>
    </source>
</evidence>
<dbReference type="Gene3D" id="1.10.4140.10">
    <property type="entry name" value="effector protein (NleL)"/>
    <property type="match status" value="1"/>
</dbReference>
<dbReference type="SUPFAM" id="SSF141571">
    <property type="entry name" value="Pentapeptide repeat-like"/>
    <property type="match status" value="1"/>
</dbReference>
<evidence type="ECO:0000256" key="1">
    <source>
        <dbReference type="SAM" id="MobiDB-lite"/>
    </source>
</evidence>
<feature type="region of interest" description="Disordered" evidence="1">
    <location>
        <begin position="1"/>
        <end position="28"/>
    </location>
</feature>
<sequence>MDLLPTSSQSCLSKPPTPPPPARPQRGNFVTVKTGIRNIFKCPSSLKQKMDTGPTYINNRDFLSFLRDEKNLAKCPRTFDGVIFDDSINESRDITRPFKFKDDTFINPIFNMWDPPHGSEMKNCTFSATHQSLDWFGLAMAKICWKGSTFDGLYTLAGPVTAPSTILSELSSSKMKNCIFKNLIFTPGWTTEVKNADFSGSTFKNVIFVAQPDSNRNLYLFNRVNFSNINAEELLFEQVSFTKNVSFRNAKINNLTLMKAVDFSGADFSGYKKGNITLSDDMFSSDVLIDFNLNSINNAETGANFFNTLASLNNLDVRIDWIEQLIEKFSTLLPLNDSMRHPSLMLSVLKELRHGCYSKSQVIKDFLPTAILSVYKNEILPAVILYNRSRSQDIVNMLIDILTRSTNLATAEIMGFQFIVHQLMTVYPGMAGFWYQLSPLDKLMKHLCDNILMSSADEPSRHHLFYHPVTGRALYLTRRSFEGLIRSRQPPTEYSIFTCDERGEITDRPVNQQETAKTLQSFPALLHAWSAGGDHLVVAVKRLLSTHDVHQPDDVIRVEQIATHWINLLGRKASNKLNLTSTKDVDLLQAALAPFYEHKDAKLARRETVEEIRSYPTLCHNFEGLSEAQINAVMSFTLAKVLTALSSSAYCGMEMDSPRPLRLLAAFFIIDCHDYWPGLVRDTDIMKWLEILDAKDPETFTCSAYLAALMVGYRLQIPEAERISRLLKSLYPF</sequence>
<dbReference type="Gene3D" id="2.160.20.80">
    <property type="entry name" value="E3 ubiquitin-protein ligase SopA"/>
    <property type="match status" value="1"/>
</dbReference>
<comment type="caution">
    <text evidence="2">The sequence shown here is derived from an EMBL/GenBank/DDBJ whole genome shotgun (WGS) entry which is preliminary data.</text>
</comment>
<reference evidence="2" key="1">
    <citation type="submission" date="2020-11" db="EMBL/GenBank/DDBJ databases">
        <authorList>
            <person name="Lee S.D."/>
        </authorList>
    </citation>
    <scope>NUCLEOTIDE SEQUENCE</scope>
    <source>
        <strain evidence="2">SAP-2</strain>
    </source>
</reference>
<dbReference type="AlphaFoldDB" id="A0AA40X2J6"/>
<organism evidence="2 3">
    <name type="scientific">Rouxiella silvae</name>
    <dbReference type="NCBI Taxonomy" id="1646373"/>
    <lineage>
        <taxon>Bacteria</taxon>
        <taxon>Pseudomonadati</taxon>
        <taxon>Pseudomonadota</taxon>
        <taxon>Gammaproteobacteria</taxon>
        <taxon>Enterobacterales</taxon>
        <taxon>Yersiniaceae</taxon>
        <taxon>Rouxiella</taxon>
    </lineage>
</organism>
<dbReference type="InterPro" id="IPR038270">
    <property type="entry name" value="SopA-like_catalytic_sf"/>
</dbReference>